<feature type="domain" description="STAS" evidence="1">
    <location>
        <begin position="171"/>
        <end position="256"/>
    </location>
</feature>
<evidence type="ECO:0000313" key="2">
    <source>
        <dbReference type="EMBL" id="MFC4030856.1"/>
    </source>
</evidence>
<dbReference type="PROSITE" id="PS50801">
    <property type="entry name" value="STAS"/>
    <property type="match status" value="1"/>
</dbReference>
<keyword evidence="3" id="KW-1185">Reference proteome</keyword>
<dbReference type="SUPFAM" id="SSF52091">
    <property type="entry name" value="SpoIIaa-like"/>
    <property type="match status" value="1"/>
</dbReference>
<dbReference type="Gene3D" id="3.30.750.24">
    <property type="entry name" value="STAS domain"/>
    <property type="match status" value="1"/>
</dbReference>
<gene>
    <name evidence="2" type="ORF">ACFO3J_05155</name>
</gene>
<organism evidence="2 3">
    <name type="scientific">Streptomyces polygonati</name>
    <dbReference type="NCBI Taxonomy" id="1617087"/>
    <lineage>
        <taxon>Bacteria</taxon>
        <taxon>Bacillati</taxon>
        <taxon>Actinomycetota</taxon>
        <taxon>Actinomycetes</taxon>
        <taxon>Kitasatosporales</taxon>
        <taxon>Streptomycetaceae</taxon>
        <taxon>Streptomyces</taxon>
    </lineage>
</organism>
<evidence type="ECO:0000259" key="1">
    <source>
        <dbReference type="PROSITE" id="PS50801"/>
    </source>
</evidence>
<dbReference type="InterPro" id="IPR036513">
    <property type="entry name" value="STAS_dom_sf"/>
</dbReference>
<dbReference type="InterPro" id="IPR002645">
    <property type="entry name" value="STAS_dom"/>
</dbReference>
<dbReference type="InterPro" id="IPR025847">
    <property type="entry name" value="MEDS_domain"/>
</dbReference>
<dbReference type="Proteomes" id="UP001595765">
    <property type="component" value="Unassembled WGS sequence"/>
</dbReference>
<dbReference type="InterPro" id="IPR058548">
    <property type="entry name" value="MlaB-like_STAS"/>
</dbReference>
<dbReference type="Pfam" id="PF13466">
    <property type="entry name" value="STAS_2"/>
    <property type="match status" value="1"/>
</dbReference>
<reference evidence="3" key="1">
    <citation type="journal article" date="2019" name="Int. J. Syst. Evol. Microbiol.">
        <title>The Global Catalogue of Microorganisms (GCM) 10K type strain sequencing project: providing services to taxonomists for standard genome sequencing and annotation.</title>
        <authorList>
            <consortium name="The Broad Institute Genomics Platform"/>
            <consortium name="The Broad Institute Genome Sequencing Center for Infectious Disease"/>
            <person name="Wu L."/>
            <person name="Ma J."/>
        </authorList>
    </citation>
    <scope>NUCLEOTIDE SEQUENCE [LARGE SCALE GENOMIC DNA]</scope>
    <source>
        <strain evidence="3">CGMCC 4.7237</strain>
    </source>
</reference>
<protein>
    <submittedName>
        <fullName evidence="2">MEDS domain-containing protein</fullName>
    </submittedName>
</protein>
<evidence type="ECO:0000313" key="3">
    <source>
        <dbReference type="Proteomes" id="UP001595765"/>
    </source>
</evidence>
<dbReference type="Pfam" id="PF14417">
    <property type="entry name" value="MEDS"/>
    <property type="match status" value="1"/>
</dbReference>
<dbReference type="CDD" id="cd07043">
    <property type="entry name" value="STAS_anti-anti-sigma_factors"/>
    <property type="match status" value="1"/>
</dbReference>
<dbReference type="EMBL" id="JBHSBB010000005">
    <property type="protein sequence ID" value="MFC4030856.1"/>
    <property type="molecule type" value="Genomic_DNA"/>
</dbReference>
<proteinExistence type="predicted"/>
<sequence length="256" mass="27323">MATLDTVDVGDHACLVAADARDSVAYTRAFVADGALFGDKVLVLGPPETHGLGPGVTALHPVQARGSLMGAVRREAREAGAQGYRTLRVLALMDRMWPAGATERTIGEYELGMEAFTAATGAIVVCAYPRVHFADGSLAQALSVHPHHAGMRSTVEPSFRIFQARTEHWHVSGVVDADGAQAFRSALTMIAADCPVVRLHCADLEFMDAAGMRALVQAAGAHAGHRVHLVDVNDTVRRCWELLGYPKLDVPVELVP</sequence>
<accession>A0ABV8HKS2</accession>
<name>A0ABV8HKS2_9ACTN</name>
<comment type="caution">
    <text evidence="2">The sequence shown here is derived from an EMBL/GenBank/DDBJ whole genome shotgun (WGS) entry which is preliminary data.</text>
</comment>